<keyword evidence="1" id="KW-0732">Signal</keyword>
<feature type="domain" description="Carbohydrate-binding" evidence="2">
    <location>
        <begin position="40"/>
        <end position="196"/>
    </location>
</feature>
<dbReference type="GO" id="GO:0016052">
    <property type="term" value="P:carbohydrate catabolic process"/>
    <property type="evidence" value="ECO:0007669"/>
    <property type="project" value="InterPro"/>
</dbReference>
<feature type="domain" description="DUF5916" evidence="3">
    <location>
        <begin position="260"/>
        <end position="338"/>
    </location>
</feature>
<dbReference type="InterPro" id="IPR045670">
    <property type="entry name" value="DUF5916"/>
</dbReference>
<organism evidence="4 5">
    <name type="scientific">Psychrosphaera ytuae</name>
    <dbReference type="NCBI Taxonomy" id="2820710"/>
    <lineage>
        <taxon>Bacteria</taxon>
        <taxon>Pseudomonadati</taxon>
        <taxon>Pseudomonadota</taxon>
        <taxon>Gammaproteobacteria</taxon>
        <taxon>Alteromonadales</taxon>
        <taxon>Pseudoalteromonadaceae</taxon>
        <taxon>Psychrosphaera</taxon>
    </lineage>
</organism>
<dbReference type="PROSITE" id="PS00430">
    <property type="entry name" value="TONB_DEPENDENT_REC_1"/>
    <property type="match status" value="1"/>
</dbReference>
<dbReference type="Pfam" id="PF19313">
    <property type="entry name" value="DUF5916"/>
    <property type="match status" value="1"/>
</dbReference>
<sequence length="742" mass="85063">MKRQYLPLVSTILISAALGTAPISAKQMYPVMKNNETITVDANLDEGVWQQATQIKLLYDINPGLNTKAPVETTAYIYESESSLFIGFIAKDPNPEKIRAYYRDRDTIFQDDFVGIVIDTFNDNRRGYEFFVNPFGVQGDLIKDDTQGGNEDANWDAIWNSAGRITEDGYIVEMEIPFSVMRFPADLDQMNWGFQLLRIYPRDKRTVISNSAIDRDMDCGICQYDLLTGISKKDQGKNLQITPTVTYSYSEERPEINSPWNDADKKADAGVNARWGVNDNLYLNATLNPDFSQVEADAAQLDINNTFALFVNEKRPFFLDGSDYFNTQRMNLLHTRNINAPDYGLKLTGKTNRHTYGFLTANDESTTFLVPGTQGSSVAQIQQKSKIMVGRYRLDVGETSNVGLMVTDRRGDNYSNTVTSIDGKNTITKSDTISYQVAHSSSDNPDSIQQEYDVDKKQTDSAYSLRYSHNTQNYGFSASHMKYGENFRADLGFESQAGIKKSIIGGYYDWRRGSSNNWSRIGVSGDWDKTYDHTGQMLEEEAEVYFNADGPKQLFAEIGLLTRESYWEGQYYDVNNVMTFFRFDPFDNLRVWNFIRVGDQIDYANNRIGDGTIVELGGNFKLGRHLNGEVNYNHRKVDVNDQNVFSANQYDVRLNYQFNLQSYLRFIVQYTDIERNPEMYLYESVDRRFKGVKTELLYAYKLNPQSLVYVGYTDRAKQTDELEDIEKDSRKVFMKLSYAFHL</sequence>
<dbReference type="GO" id="GO:0030246">
    <property type="term" value="F:carbohydrate binding"/>
    <property type="evidence" value="ECO:0007669"/>
    <property type="project" value="InterPro"/>
</dbReference>
<proteinExistence type="predicted"/>
<name>A0A975DBS0_9GAMM</name>
<feature type="signal peptide" evidence="1">
    <location>
        <begin position="1"/>
        <end position="25"/>
    </location>
</feature>
<dbReference type="KEGG" id="psym:J1N51_01740"/>
<evidence type="ECO:0000256" key="1">
    <source>
        <dbReference type="SAM" id="SignalP"/>
    </source>
</evidence>
<feature type="chain" id="PRO_5036695306" evidence="1">
    <location>
        <begin position="26"/>
        <end position="742"/>
    </location>
</feature>
<evidence type="ECO:0000313" key="4">
    <source>
        <dbReference type="EMBL" id="QTH64232.1"/>
    </source>
</evidence>
<evidence type="ECO:0000259" key="2">
    <source>
        <dbReference type="Pfam" id="PF06452"/>
    </source>
</evidence>
<dbReference type="SUPFAM" id="SSF49344">
    <property type="entry name" value="CBD9-like"/>
    <property type="match status" value="1"/>
</dbReference>
<protein>
    <submittedName>
        <fullName evidence="4">Carbohydrate binding family 9 domain-containing protein</fullName>
    </submittedName>
</protein>
<keyword evidence="5" id="KW-1185">Reference proteome</keyword>
<accession>A0A975DBS0</accession>
<reference evidence="4" key="1">
    <citation type="submission" date="2021-03" db="EMBL/GenBank/DDBJ databases">
        <title>Description of Psychrosphaera ytuae sp. nov. isolated from deep sea sediment of South China Sea.</title>
        <authorList>
            <person name="Zhang J."/>
            <person name="Xu X.-D."/>
        </authorList>
    </citation>
    <scope>NUCLEOTIDE SEQUENCE</scope>
    <source>
        <strain evidence="4">MTZ26</strain>
    </source>
</reference>
<dbReference type="GO" id="GO:0004553">
    <property type="term" value="F:hydrolase activity, hydrolyzing O-glycosyl compounds"/>
    <property type="evidence" value="ECO:0007669"/>
    <property type="project" value="InterPro"/>
</dbReference>
<dbReference type="InterPro" id="IPR010502">
    <property type="entry name" value="Carb-bd_dom_fam9"/>
</dbReference>
<gene>
    <name evidence="4" type="ORF">J1N51_01740</name>
</gene>
<dbReference type="AlphaFoldDB" id="A0A975DBS0"/>
<dbReference type="EMBL" id="CP072110">
    <property type="protein sequence ID" value="QTH64232.1"/>
    <property type="molecule type" value="Genomic_DNA"/>
</dbReference>
<dbReference type="Pfam" id="PF06452">
    <property type="entry name" value="CBM9_1"/>
    <property type="match status" value="1"/>
</dbReference>
<evidence type="ECO:0000313" key="5">
    <source>
        <dbReference type="Proteomes" id="UP000682739"/>
    </source>
</evidence>
<dbReference type="InterPro" id="IPR010916">
    <property type="entry name" value="TonB_box_CS"/>
</dbReference>
<dbReference type="Proteomes" id="UP000682739">
    <property type="component" value="Chromosome"/>
</dbReference>
<evidence type="ECO:0000259" key="3">
    <source>
        <dbReference type="Pfam" id="PF19313"/>
    </source>
</evidence>
<dbReference type="CDD" id="cd09618">
    <property type="entry name" value="CBM9_like_2"/>
    <property type="match status" value="1"/>
</dbReference>
<dbReference type="RefSeq" id="WP_208832287.1">
    <property type="nucleotide sequence ID" value="NZ_CP072110.1"/>
</dbReference>
<dbReference type="Gene3D" id="2.60.40.1190">
    <property type="match status" value="1"/>
</dbReference>